<dbReference type="AlphaFoldDB" id="A0A6L3T5D7"/>
<evidence type="ECO:0000313" key="1">
    <source>
        <dbReference type="EMBL" id="KAB1080553.1"/>
    </source>
</evidence>
<proteinExistence type="predicted"/>
<accession>A0A6L3T5D7</accession>
<protein>
    <submittedName>
        <fullName evidence="1">Uncharacterized protein</fullName>
    </submittedName>
</protein>
<sequence length="102" mass="11343">MTLRAVALLDERRWRQARTWDAAEAIGIALRHLRQSGPSGPRADLVMGAVMAHALRGDAAACNVLAFALRRLGLRCRNARARRLARDWARWPTMLRSGRGSA</sequence>
<dbReference type="RefSeq" id="WP_150997828.1">
    <property type="nucleotide sequence ID" value="NZ_BPQY01000467.1"/>
</dbReference>
<name>A0A6L3T5D7_9HYPH</name>
<reference evidence="1 2" key="1">
    <citation type="submission" date="2019-09" db="EMBL/GenBank/DDBJ databases">
        <title>YIM 48816 draft genome.</title>
        <authorList>
            <person name="Jiang L."/>
        </authorList>
    </citation>
    <scope>NUCLEOTIDE SEQUENCE [LARGE SCALE GENOMIC DNA]</scope>
    <source>
        <strain evidence="1 2">YIM 48816</strain>
    </source>
</reference>
<keyword evidence="2" id="KW-1185">Reference proteome</keyword>
<comment type="caution">
    <text evidence="1">The sequence shown here is derived from an EMBL/GenBank/DDBJ whole genome shotgun (WGS) entry which is preliminary data.</text>
</comment>
<dbReference type="Proteomes" id="UP000474159">
    <property type="component" value="Unassembled WGS sequence"/>
</dbReference>
<organism evidence="1 2">
    <name type="scientific">Methylobacterium soli</name>
    <dbReference type="NCBI Taxonomy" id="553447"/>
    <lineage>
        <taxon>Bacteria</taxon>
        <taxon>Pseudomonadati</taxon>
        <taxon>Pseudomonadota</taxon>
        <taxon>Alphaproteobacteria</taxon>
        <taxon>Hyphomicrobiales</taxon>
        <taxon>Methylobacteriaceae</taxon>
        <taxon>Methylobacterium</taxon>
    </lineage>
</organism>
<evidence type="ECO:0000313" key="2">
    <source>
        <dbReference type="Proteomes" id="UP000474159"/>
    </source>
</evidence>
<dbReference type="EMBL" id="VZZK01000004">
    <property type="protein sequence ID" value="KAB1080553.1"/>
    <property type="molecule type" value="Genomic_DNA"/>
</dbReference>
<gene>
    <name evidence="1" type="ORF">F6X53_04970</name>
</gene>